<dbReference type="PANTHER" id="PTHR12792:SF0">
    <property type="entry name" value="SEPARIN"/>
    <property type="match status" value="1"/>
</dbReference>
<dbReference type="GO" id="GO:0072686">
    <property type="term" value="C:mitotic spindle"/>
    <property type="evidence" value="ECO:0000318"/>
    <property type="project" value="GO_Central"/>
</dbReference>
<dbReference type="Proteomes" id="UP000029981">
    <property type="component" value="Chromosome 6"/>
</dbReference>
<reference evidence="6 7" key="3">
    <citation type="journal article" date="2010" name="BMC Genomics">
        <title>Transcriptome sequencing and comparative analysis of cucumber flowers with different sex types.</title>
        <authorList>
            <person name="Guo S."/>
            <person name="Zheng Y."/>
            <person name="Joung J.G."/>
            <person name="Liu S."/>
            <person name="Zhang Z."/>
            <person name="Crasta O.R."/>
            <person name="Sobral B.W."/>
            <person name="Xu Y."/>
            <person name="Huang S."/>
            <person name="Fei Z."/>
        </authorList>
    </citation>
    <scope>NUCLEOTIDE SEQUENCE [LARGE SCALE GENOMIC DNA]</scope>
    <source>
        <strain evidence="7">cv. 9930</strain>
    </source>
</reference>
<dbReference type="Gramene" id="KGN47608">
    <property type="protein sequence ID" value="KGN47608"/>
    <property type="gene ID" value="Csa_6G364113"/>
</dbReference>
<feature type="domain" description="Peptidase C50" evidence="5">
    <location>
        <begin position="2035"/>
        <end position="2129"/>
    </location>
</feature>
<sequence length="2264" mass="256162">MASPSESALISLLETADSKGIFSLVSDFLYPFSDIKKPKKCKKSVKPTDDSSTIRSLAKEFLSFLNRALSILPKRLTDPSKLGNHLDFALELFEIYKLCLGCLECLTSQLSCKPYTVDVQRIRMVHCMEDWGLFKDAEAEGFRILDRLRDIDRRSKAGKLDFRVIHDGDKGGGDEGFCLLFVEVVATVVKCTACGRSKESGDYRRVLGLVEEVRTWFRFLDAKVSEKTQRALVTYLGKCTIFLAEELVCFGESLVSLFCLTTFAEYAKSSLRDQIYKLARRICSILFSLQQEHHTSMLVTNILACVLKSLTLEIEWKHANLPNWLIGIALCPRNLKSWDLTSHDVGSMSPLDETECTVVEFLQLICYCVNKCQSASSDCCCAFARHLEELTSDCRQETTPLGLNLRLYAVGLKIFSKLPRGGTHGSAFSILLDDKDTMQRLVSLNGFLGSYFCIGCRKGNGSCSIELKDFVGQPCSHWKSNHEHEVPSFLSWTEAYLSSYLDAIKFLCKPLAESVNSERKEILAEDKAASALYNIQNILHHFCDVFLFRQRCASDAKRDECNESVNMLLTVVVAAFTLSIRTRVDMKRSTDLIKDIISSKWIQPFALKHLFASLNNIGLILYKNKQIREASKALKLCCSASWTCVRQFCQMLDDKSRPTDSEFSENTVLSFVNEVITRSAFLIDMLYQRDMHKVERAMSEILKSWSMGATLFNGLPVPVQLVKQWVKIQCKHHKNVDPTKSTLTLYCLLGSFRIMTKAQIGTLMEQELVEYEEMSKLNPEFCQSLQGKILSTLLRDVYVTPDHRLEKARVFMKKARVLRFSETVCLDDCIQCLSEAISTMIETAGGTCSSGVLHSHQLAVAYFLRALCTHEAVPNSKQQVLQDIASALGIWLEISNLDSLPDGQRLILSEYMLLLLHNAFDLLSMKGCMDYYHSIYSLMIRLFKWKNVQLEKLLALLWESRRMSHAMCTTPANEIVIAQLSEHLGELPKSFELWTNCLKTLPGTLVVFQQTFSFLCPNYTQSSCKHEKSVRLYVTVDEVKEAASKLISHIPACTSSIFLAGHLYYDLCEKLISEGCLIEARNNYKNNMMELVDIMSVSYSSAMHWTILNRPVKSPKTWSGRAAVNEIVLSFIALSCAKEAHRLRSKLFKEKFIYTVEQHLEKDCEMAYISQKPAYGIKNLQKNRSAARDVWSFDKISWDVEGCYLSPFNVLQCYLESTLQVGLVHEIIGNGSEAETLLMWGKSISCLQSLPLFEVAFSSALGKLYRKKELWSLAQKELERAKQILKDSITSCLKCRLVLEVKVHQQLGDLSRDMYVNAKGIISEERLINAEGFYNLALEKLNLSTWKNSISGLDEETFLSSLTIQVERPKDKRDGKKAKKITNAPKSFQMDQCVNPQSNMRLTRSRYRTIQGQSASNSNDEKVDLPVHPKNNIPDISSALGQKQSHLQVSCCTQGSEASCKNGKVGCWQCLPMELIEAGQMNNFIYLKWEFVRRRLVLKQLSGLGKISEIRGQIHQTHETILKSMSFVVSRNLFFQAHYVIEPTVLLELIGKEVHGDVFAVERASVLYEICWFSLKRYKYATTKIICCPLSQVDSETLVSWLRVALVLCCEVPVSRLLAVMHVISSTSELFSLASSNTILADSHWVSYFHQASVGTQFNNQFFPNTTGRSCVQDLNFAQDFDTGEERLKLKLFRRGLLSSQDLEEYVRKFFDDLPCVTMVCISLIEGDLACLLQQILHFSSSVHAWILMSHLNSKREPLVLLLPVETILKEDSEDYSNPYSSDICERNDLTKHWQCPWGSSVIDEIVPAFRIILEGNYLSSSEFPSEDTKTNRKLWWKRRTKLDECLGKLLGTIEDSWLGPWKFMLLGDWSNRKHVEFEFNSLVLNLKSKCKLDVNESLLKVILEGPEEVLEAFDSKLYSRKGCIIGRERFYNKEGSNPFQNTSKGLDQVSGLALKLIQDAKKKLEVEDNTSREPIILVLDYDVQMLPWENLPVLRNQEVYRMPSVGSICATLDRRYRQQEQDGGIMAAFPSIDPLDAFYLLNPSGDLNNTQIEFENWFKDLNLEGKAGYAPTSSELIEELKSRDLFIYFGHGSGAQYIPKQEIQKLDACAASLLMGCSSGSLTLNGHYVPQGTPLSYLKAGSPVIVANLWEVTDKDIDRFGKAVLEAWLRERSCALSSSAQHDIVTKELEAMKISSKCANKKVTSLPATCESGSSSKGHSVHKRMIGSFLCEARDACTLRYLIGASPVCYGVPTSIKKKKDPS</sequence>
<dbReference type="PANTHER" id="PTHR12792">
    <property type="entry name" value="EXTRA SPINDLE POLES 1-RELATED"/>
    <property type="match status" value="1"/>
</dbReference>
<protein>
    <recommendedName>
        <fullName evidence="2">separase</fullName>
        <ecNumber evidence="2">3.4.22.49</ecNumber>
    </recommendedName>
</protein>
<organism evidence="6 7">
    <name type="scientific">Cucumis sativus</name>
    <name type="common">Cucumber</name>
    <dbReference type="NCBI Taxonomy" id="3659"/>
    <lineage>
        <taxon>Eukaryota</taxon>
        <taxon>Viridiplantae</taxon>
        <taxon>Streptophyta</taxon>
        <taxon>Embryophyta</taxon>
        <taxon>Tracheophyta</taxon>
        <taxon>Spermatophyta</taxon>
        <taxon>Magnoliopsida</taxon>
        <taxon>eudicotyledons</taxon>
        <taxon>Gunneridae</taxon>
        <taxon>Pentapetalae</taxon>
        <taxon>rosids</taxon>
        <taxon>fabids</taxon>
        <taxon>Cucurbitales</taxon>
        <taxon>Cucurbitaceae</taxon>
        <taxon>Benincaseae</taxon>
        <taxon>Cucumis</taxon>
    </lineage>
</organism>
<comment type="catalytic activity">
    <reaction evidence="1">
        <text>All bonds known to be hydrolyzed by this endopeptidase have arginine in P1 and an acidic residue in P4. P6 is often occupied by an acidic residue or by a hydroxy-amino-acid residue, the phosphorylation of which enhances cleavage.</text>
        <dbReference type="EC" id="3.4.22.49"/>
    </reaction>
</comment>
<dbReference type="GO" id="GO:0005634">
    <property type="term" value="C:nucleus"/>
    <property type="evidence" value="ECO:0000318"/>
    <property type="project" value="GO_Central"/>
</dbReference>
<keyword evidence="3" id="KW-0378">Hydrolase</keyword>
<dbReference type="InterPro" id="IPR056932">
    <property type="entry name" value="TPR_ESP1_2nd"/>
</dbReference>
<dbReference type="InterPro" id="IPR005314">
    <property type="entry name" value="Peptidase_C50"/>
</dbReference>
<dbReference type="InterPro" id="IPR056933">
    <property type="entry name" value="TPR_ESP1"/>
</dbReference>
<proteinExistence type="predicted"/>
<keyword evidence="7" id="KW-1185">Reference proteome</keyword>
<keyword evidence="4" id="KW-0159">Chromosome partition</keyword>
<dbReference type="MEROPS" id="C50.005"/>
<evidence type="ECO:0000313" key="7">
    <source>
        <dbReference type="Proteomes" id="UP000029981"/>
    </source>
</evidence>
<dbReference type="GO" id="GO:0006508">
    <property type="term" value="P:proteolysis"/>
    <property type="evidence" value="ECO:0007669"/>
    <property type="project" value="InterPro"/>
</dbReference>
<dbReference type="STRING" id="3659.A0A0A0KDL0"/>
<dbReference type="GO" id="GO:0005737">
    <property type="term" value="C:cytoplasm"/>
    <property type="evidence" value="ECO:0000318"/>
    <property type="project" value="GO_Central"/>
</dbReference>
<name>A0A0A0KDL0_CUCSA</name>
<dbReference type="Pfam" id="PF25110">
    <property type="entry name" value="TPR_ESP1"/>
    <property type="match status" value="1"/>
</dbReference>
<dbReference type="Pfam" id="PF03568">
    <property type="entry name" value="Separin_C"/>
    <property type="match status" value="1"/>
</dbReference>
<reference evidence="6 7" key="2">
    <citation type="journal article" date="2009" name="PLoS ONE">
        <title>An integrated genetic and cytogenetic map of the cucumber genome.</title>
        <authorList>
            <person name="Ren Y."/>
            <person name="Zhang Z."/>
            <person name="Liu J."/>
            <person name="Staub J.E."/>
            <person name="Han Y."/>
            <person name="Cheng Z."/>
            <person name="Li X."/>
            <person name="Lu J."/>
            <person name="Miao H."/>
            <person name="Kang H."/>
            <person name="Xie B."/>
            <person name="Gu X."/>
            <person name="Wang X."/>
            <person name="Du Y."/>
            <person name="Jin W."/>
            <person name="Huang S."/>
        </authorList>
    </citation>
    <scope>NUCLEOTIDE SEQUENCE [LARGE SCALE GENOMIC DNA]</scope>
    <source>
        <strain evidence="7">cv. 9930</strain>
    </source>
</reference>
<gene>
    <name evidence="6" type="ORF">Csa_6G364113</name>
</gene>
<evidence type="ECO:0000256" key="3">
    <source>
        <dbReference type="ARBA" id="ARBA00022801"/>
    </source>
</evidence>
<evidence type="ECO:0000259" key="5">
    <source>
        <dbReference type="PROSITE" id="PS51700"/>
    </source>
</evidence>
<evidence type="ECO:0000256" key="2">
    <source>
        <dbReference type="ARBA" id="ARBA00012489"/>
    </source>
</evidence>
<reference evidence="6 7" key="4">
    <citation type="journal article" date="2011" name="BMC Genomics">
        <title>RNA-Seq improves annotation of protein-coding genes in the cucumber genome.</title>
        <authorList>
            <person name="Li Z."/>
            <person name="Zhang Z."/>
            <person name="Yan P."/>
            <person name="Huang S."/>
            <person name="Fei Z."/>
            <person name="Lin K."/>
        </authorList>
    </citation>
    <scope>NUCLEOTIDE SEQUENCE [LARGE SCALE GENOMIC DNA]</scope>
    <source>
        <strain evidence="7">cv. 9930</strain>
    </source>
</reference>
<accession>A0A0A0KDL0</accession>
<dbReference type="eggNOG" id="KOG1849">
    <property type="taxonomic scope" value="Eukaryota"/>
</dbReference>
<dbReference type="GO" id="GO:0004197">
    <property type="term" value="F:cysteine-type endopeptidase activity"/>
    <property type="evidence" value="ECO:0000318"/>
    <property type="project" value="GO_Central"/>
</dbReference>
<evidence type="ECO:0000313" key="6">
    <source>
        <dbReference type="EMBL" id="KGN47608.1"/>
    </source>
</evidence>
<dbReference type="Pfam" id="PF25113">
    <property type="entry name" value="TPR_ESP1_2nd"/>
    <property type="match status" value="1"/>
</dbReference>
<evidence type="ECO:0000256" key="1">
    <source>
        <dbReference type="ARBA" id="ARBA00000451"/>
    </source>
</evidence>
<dbReference type="PROSITE" id="PS51700">
    <property type="entry name" value="SEPARIN"/>
    <property type="match status" value="1"/>
</dbReference>
<reference evidence="6 7" key="1">
    <citation type="journal article" date="2009" name="Nat. Genet.">
        <title>The genome of the cucumber, Cucumis sativus L.</title>
        <authorList>
            <person name="Huang S."/>
            <person name="Li R."/>
            <person name="Zhang Z."/>
            <person name="Li L."/>
            <person name="Gu X."/>
            <person name="Fan W."/>
            <person name="Lucas W.J."/>
            <person name="Wang X."/>
            <person name="Xie B."/>
            <person name="Ni P."/>
            <person name="Ren Y."/>
            <person name="Zhu H."/>
            <person name="Li J."/>
            <person name="Lin K."/>
            <person name="Jin W."/>
            <person name="Fei Z."/>
            <person name="Li G."/>
            <person name="Staub J."/>
            <person name="Kilian A."/>
            <person name="van der Vossen E.A."/>
            <person name="Wu Y."/>
            <person name="Guo J."/>
            <person name="He J."/>
            <person name="Jia Z."/>
            <person name="Ren Y."/>
            <person name="Tian G."/>
            <person name="Lu Y."/>
            <person name="Ruan J."/>
            <person name="Qian W."/>
            <person name="Wang M."/>
            <person name="Huang Q."/>
            <person name="Li B."/>
            <person name="Xuan Z."/>
            <person name="Cao J."/>
            <person name="Asan"/>
            <person name="Wu Z."/>
            <person name="Zhang J."/>
            <person name="Cai Q."/>
            <person name="Bai Y."/>
            <person name="Zhao B."/>
            <person name="Han Y."/>
            <person name="Li Y."/>
            <person name="Li X."/>
            <person name="Wang S."/>
            <person name="Shi Q."/>
            <person name="Liu S."/>
            <person name="Cho W.K."/>
            <person name="Kim J.Y."/>
            <person name="Xu Y."/>
            <person name="Heller-Uszynska K."/>
            <person name="Miao H."/>
            <person name="Cheng Z."/>
            <person name="Zhang S."/>
            <person name="Wu J."/>
            <person name="Yang Y."/>
            <person name="Kang H."/>
            <person name="Li M."/>
            <person name="Liang H."/>
            <person name="Ren X."/>
            <person name="Shi Z."/>
            <person name="Wen M."/>
            <person name="Jian M."/>
            <person name="Yang H."/>
            <person name="Zhang G."/>
            <person name="Yang Z."/>
            <person name="Chen R."/>
            <person name="Liu S."/>
            <person name="Li J."/>
            <person name="Ma L."/>
            <person name="Liu H."/>
            <person name="Zhou Y."/>
            <person name="Zhao J."/>
            <person name="Fang X."/>
            <person name="Li G."/>
            <person name="Fang L."/>
            <person name="Li Y."/>
            <person name="Liu D."/>
            <person name="Zheng H."/>
            <person name="Zhang Y."/>
            <person name="Qin N."/>
            <person name="Li Z."/>
            <person name="Yang G."/>
            <person name="Yang S."/>
            <person name="Bolund L."/>
            <person name="Kristiansen K."/>
            <person name="Zheng H."/>
            <person name="Li S."/>
            <person name="Zhang X."/>
            <person name="Yang H."/>
            <person name="Wang J."/>
            <person name="Sun R."/>
            <person name="Zhang B."/>
            <person name="Jiang S."/>
            <person name="Wang J."/>
            <person name="Du Y."/>
            <person name="Li S."/>
        </authorList>
    </citation>
    <scope>NUCLEOTIDE SEQUENCE [LARGE SCALE GENOMIC DNA]</scope>
    <source>
        <strain evidence="7">cv. 9930</strain>
    </source>
</reference>
<dbReference type="InterPro" id="IPR030397">
    <property type="entry name" value="SEPARIN_core_dom"/>
</dbReference>
<dbReference type="GO" id="GO:0051307">
    <property type="term" value="P:meiotic chromosome separation"/>
    <property type="evidence" value="ECO:0000318"/>
    <property type="project" value="GO_Central"/>
</dbReference>
<dbReference type="OMA" id="SYCANKC"/>
<dbReference type="EC" id="3.4.22.49" evidence="2"/>
<dbReference type="EMBL" id="CM002927">
    <property type="protein sequence ID" value="KGN47608.1"/>
    <property type="molecule type" value="Genomic_DNA"/>
</dbReference>
<evidence type="ECO:0000256" key="4">
    <source>
        <dbReference type="ARBA" id="ARBA00022829"/>
    </source>
</evidence>